<evidence type="ECO:0000313" key="2">
    <source>
        <dbReference type="EMBL" id="CAJ1964418.1"/>
    </source>
</evidence>
<comment type="caution">
    <text evidence="2">The sequence shown here is derived from an EMBL/GenBank/DDBJ whole genome shotgun (WGS) entry which is preliminary data.</text>
</comment>
<protein>
    <submittedName>
        <fullName evidence="2">Uncharacterized protein</fullName>
    </submittedName>
</protein>
<dbReference type="Proteomes" id="UP001295423">
    <property type="component" value="Unassembled WGS sequence"/>
</dbReference>
<sequence length="91" mass="9619">MPQKGQTMGNIGQFLPKKVIPTVSDATSAATENFGKLTLLRFLLAVIVMGAQAKKAKDAEPKKPPAKATEVLSDSKSSGDNDDDDGPLTFE</sequence>
<dbReference type="EMBL" id="CAKOGP040002183">
    <property type="protein sequence ID" value="CAJ1964418.1"/>
    <property type="molecule type" value="Genomic_DNA"/>
</dbReference>
<keyword evidence="3" id="KW-1185">Reference proteome</keyword>
<feature type="region of interest" description="Disordered" evidence="1">
    <location>
        <begin position="54"/>
        <end position="91"/>
    </location>
</feature>
<proteinExistence type="predicted"/>
<organism evidence="2 3">
    <name type="scientific">Cylindrotheca closterium</name>
    <dbReference type="NCBI Taxonomy" id="2856"/>
    <lineage>
        <taxon>Eukaryota</taxon>
        <taxon>Sar</taxon>
        <taxon>Stramenopiles</taxon>
        <taxon>Ochrophyta</taxon>
        <taxon>Bacillariophyta</taxon>
        <taxon>Bacillariophyceae</taxon>
        <taxon>Bacillariophycidae</taxon>
        <taxon>Bacillariales</taxon>
        <taxon>Bacillariaceae</taxon>
        <taxon>Cylindrotheca</taxon>
    </lineage>
</organism>
<name>A0AAD2JMD3_9STRA</name>
<evidence type="ECO:0000313" key="3">
    <source>
        <dbReference type="Proteomes" id="UP001295423"/>
    </source>
</evidence>
<reference evidence="2" key="1">
    <citation type="submission" date="2023-08" db="EMBL/GenBank/DDBJ databases">
        <authorList>
            <person name="Audoor S."/>
            <person name="Bilcke G."/>
        </authorList>
    </citation>
    <scope>NUCLEOTIDE SEQUENCE</scope>
</reference>
<evidence type="ECO:0000256" key="1">
    <source>
        <dbReference type="SAM" id="MobiDB-lite"/>
    </source>
</evidence>
<feature type="compositionally biased region" description="Acidic residues" evidence="1">
    <location>
        <begin position="80"/>
        <end position="91"/>
    </location>
</feature>
<dbReference type="AlphaFoldDB" id="A0AAD2JMD3"/>
<accession>A0AAD2JMD3</accession>
<gene>
    <name evidence="2" type="ORF">CYCCA115_LOCUS20622</name>
</gene>